<sequence length="160" mass="17357">GEVRLGHEVSSSLSHPPGFTPDVSVIRNENGQTAKEILVVVNAKVMNNSQDVYKEASCDNVDPNVVKKGGSVLGVMEDMIRVGKAMGYSMDGCVKDLEQIIGTQGVGGILCVWEATVFKKDYATISDNFVAIWGTWLPSNSKVLFVAIYALQKVSHKRLL</sequence>
<keyword evidence="1" id="KW-0695">RNA-directed DNA polymerase</keyword>
<keyword evidence="1" id="KW-0548">Nucleotidyltransferase</keyword>
<accession>A0A699Q744</accession>
<reference evidence="1" key="1">
    <citation type="journal article" date="2019" name="Sci. Rep.">
        <title>Draft genome of Tanacetum cinerariifolium, the natural source of mosquito coil.</title>
        <authorList>
            <person name="Yamashiro T."/>
            <person name="Shiraishi A."/>
            <person name="Satake H."/>
            <person name="Nakayama K."/>
        </authorList>
    </citation>
    <scope>NUCLEOTIDE SEQUENCE</scope>
</reference>
<evidence type="ECO:0000313" key="1">
    <source>
        <dbReference type="EMBL" id="GFC60933.1"/>
    </source>
</evidence>
<feature type="non-terminal residue" evidence="1">
    <location>
        <position position="1"/>
    </location>
</feature>
<comment type="caution">
    <text evidence="1">The sequence shown here is derived from an EMBL/GenBank/DDBJ whole genome shotgun (WGS) entry which is preliminary data.</text>
</comment>
<organism evidence="1">
    <name type="scientific">Tanacetum cinerariifolium</name>
    <name type="common">Dalmatian daisy</name>
    <name type="synonym">Chrysanthemum cinerariifolium</name>
    <dbReference type="NCBI Taxonomy" id="118510"/>
    <lineage>
        <taxon>Eukaryota</taxon>
        <taxon>Viridiplantae</taxon>
        <taxon>Streptophyta</taxon>
        <taxon>Embryophyta</taxon>
        <taxon>Tracheophyta</taxon>
        <taxon>Spermatophyta</taxon>
        <taxon>Magnoliopsida</taxon>
        <taxon>eudicotyledons</taxon>
        <taxon>Gunneridae</taxon>
        <taxon>Pentapetalae</taxon>
        <taxon>asterids</taxon>
        <taxon>campanulids</taxon>
        <taxon>Asterales</taxon>
        <taxon>Asteraceae</taxon>
        <taxon>Asteroideae</taxon>
        <taxon>Anthemideae</taxon>
        <taxon>Anthemidinae</taxon>
        <taxon>Tanacetum</taxon>
    </lineage>
</organism>
<proteinExistence type="predicted"/>
<protein>
    <submittedName>
        <fullName evidence="1">RNA-directed DNA polymerase, eukaryota</fullName>
    </submittedName>
</protein>
<dbReference type="GO" id="GO:0003964">
    <property type="term" value="F:RNA-directed DNA polymerase activity"/>
    <property type="evidence" value="ECO:0007669"/>
    <property type="project" value="UniProtKB-KW"/>
</dbReference>
<dbReference type="AlphaFoldDB" id="A0A699Q744"/>
<keyword evidence="1" id="KW-0808">Transferase</keyword>
<dbReference type="EMBL" id="BKCJ010987496">
    <property type="protein sequence ID" value="GFC60933.1"/>
    <property type="molecule type" value="Genomic_DNA"/>
</dbReference>
<gene>
    <name evidence="1" type="ORF">Tci_832903</name>
</gene>
<name>A0A699Q744_TANCI</name>